<dbReference type="PROSITE" id="PS50928">
    <property type="entry name" value="ABC_TM1"/>
    <property type="match status" value="1"/>
</dbReference>
<dbReference type="GO" id="GO:0006817">
    <property type="term" value="P:phosphate ion transport"/>
    <property type="evidence" value="ECO:0007669"/>
    <property type="project" value="UniProtKB-KW"/>
</dbReference>
<evidence type="ECO:0000259" key="11">
    <source>
        <dbReference type="PROSITE" id="PS50928"/>
    </source>
</evidence>
<evidence type="ECO:0000313" key="13">
    <source>
        <dbReference type="Proteomes" id="UP000019483"/>
    </source>
</evidence>
<evidence type="ECO:0000313" key="12">
    <source>
        <dbReference type="EMBL" id="ETA69260.1"/>
    </source>
</evidence>
<name>W9DUF3_METTI</name>
<gene>
    <name evidence="12" type="ORF">MettiDRAFT_2755</name>
</gene>
<sequence>MNNRSRLLHTINLIILSSAIFTTFFGSGTQEANKRVLYNSSANLIFFACAIIVSLIVIFFVGFIFYTAFPVFQSQGIINFLITDEWNYGRNTYGIKTYIMGTLIMTIVTLIMAVPISIFTAIFLSEIASLRLASSIRPFIELLVGIPSVVYGIFGLFVLENIFQNYIEPILSSVLGFIPIFVDVNPQSGLGVLLASTVLSIMVFPTITTISENAIRSVSVENRHASLSLGANRWETISKVVLPAASSGIMTAVVLGMMRAMGETMAIVMLLGNANTIPSSVMGPGYAMTSKILNDIGHHFNEPGPRAALFGIAAVLFAIEIGFVLVSRYLGGRNEL</sequence>
<comment type="function">
    <text evidence="10">Part of the binding-protein-dependent transport system for phosphate; probably responsible for the translocation of the substrate across the membrane.</text>
</comment>
<comment type="caution">
    <text evidence="12">The sequence shown here is derived from an EMBL/GenBank/DDBJ whole genome shotgun (WGS) entry which is preliminary data.</text>
</comment>
<feature type="transmembrane region" description="Helical" evidence="9">
    <location>
        <begin position="45"/>
        <end position="69"/>
    </location>
</feature>
<dbReference type="GO" id="GO:0005315">
    <property type="term" value="F:phosphate transmembrane transporter activity"/>
    <property type="evidence" value="ECO:0007669"/>
    <property type="project" value="InterPro"/>
</dbReference>
<dbReference type="InterPro" id="IPR011864">
    <property type="entry name" value="Phosphate_PstC"/>
</dbReference>
<dbReference type="SUPFAM" id="SSF161098">
    <property type="entry name" value="MetI-like"/>
    <property type="match status" value="1"/>
</dbReference>
<dbReference type="NCBIfam" id="TIGR02138">
    <property type="entry name" value="phosphate_pstC"/>
    <property type="match status" value="1"/>
</dbReference>
<accession>W9DUF3</accession>
<evidence type="ECO:0000256" key="6">
    <source>
        <dbReference type="ARBA" id="ARBA00022692"/>
    </source>
</evidence>
<evidence type="ECO:0000256" key="3">
    <source>
        <dbReference type="ARBA" id="ARBA00022448"/>
    </source>
</evidence>
<dbReference type="InterPro" id="IPR051124">
    <property type="entry name" value="Phosphate_Transport_Permease"/>
</dbReference>
<feature type="domain" description="ABC transmembrane type-1" evidence="11">
    <location>
        <begin position="99"/>
        <end position="327"/>
    </location>
</feature>
<organism evidence="12 13">
    <name type="scientific">Methanolobus tindarius DSM 2278</name>
    <dbReference type="NCBI Taxonomy" id="1090322"/>
    <lineage>
        <taxon>Archaea</taxon>
        <taxon>Methanobacteriati</taxon>
        <taxon>Methanobacteriota</taxon>
        <taxon>Stenosarchaea group</taxon>
        <taxon>Methanomicrobia</taxon>
        <taxon>Methanosarcinales</taxon>
        <taxon>Methanosarcinaceae</taxon>
        <taxon>Methanolobus</taxon>
    </lineage>
</organism>
<evidence type="ECO:0000256" key="8">
    <source>
        <dbReference type="ARBA" id="ARBA00023136"/>
    </source>
</evidence>
<keyword evidence="6 9" id="KW-0812">Transmembrane</keyword>
<evidence type="ECO:0000256" key="1">
    <source>
        <dbReference type="ARBA" id="ARBA00004651"/>
    </source>
</evidence>
<feature type="transmembrane region" description="Helical" evidence="9">
    <location>
        <begin position="307"/>
        <end position="330"/>
    </location>
</feature>
<reference evidence="12 13" key="1">
    <citation type="submission" date="2013-08" db="EMBL/GenBank/DDBJ databases">
        <authorList>
            <consortium name="DOE Joint Genome Institute"/>
            <person name="Eisen J."/>
            <person name="Huntemann M."/>
            <person name="Han J."/>
            <person name="Chen A."/>
            <person name="Kyrpides N."/>
            <person name="Mavromatis K."/>
            <person name="Markowitz V."/>
            <person name="Palaniappan K."/>
            <person name="Ivanova N."/>
            <person name="Schaumberg A."/>
            <person name="Pati A."/>
            <person name="Liolios K."/>
            <person name="Nordberg H.P."/>
            <person name="Cantor M.N."/>
            <person name="Hua S.X."/>
            <person name="Woyke T."/>
        </authorList>
    </citation>
    <scope>NUCLEOTIDE SEQUENCE [LARGE SCALE GENOMIC DNA]</scope>
    <source>
        <strain evidence="12 13">DSM 2278</strain>
    </source>
</reference>
<feature type="transmembrane region" description="Helical" evidence="9">
    <location>
        <begin position="166"/>
        <end position="182"/>
    </location>
</feature>
<evidence type="ECO:0000256" key="10">
    <source>
        <dbReference type="RuleBase" id="RU363054"/>
    </source>
</evidence>
<evidence type="ECO:0000256" key="9">
    <source>
        <dbReference type="RuleBase" id="RU363032"/>
    </source>
</evidence>
<comment type="subcellular location">
    <subcellularLocation>
        <location evidence="1 9">Cell membrane</location>
        <topology evidence="1 9">Multi-pass membrane protein</topology>
    </subcellularLocation>
</comment>
<dbReference type="InterPro" id="IPR000515">
    <property type="entry name" value="MetI-like"/>
</dbReference>
<keyword evidence="13" id="KW-1185">Reference proteome</keyword>
<dbReference type="PANTHER" id="PTHR30425">
    <property type="entry name" value="PHOSPHATE TRANSPORT SYSTEM PERMEASE PROTEIN PST"/>
    <property type="match status" value="1"/>
</dbReference>
<comment type="similarity">
    <text evidence="2 10">Belongs to the binding-protein-dependent transport system permease family. CysTW subfamily.</text>
</comment>
<dbReference type="CDD" id="cd06261">
    <property type="entry name" value="TM_PBP2"/>
    <property type="match status" value="1"/>
</dbReference>
<dbReference type="EMBL" id="AZAJ01000001">
    <property type="protein sequence ID" value="ETA69260.1"/>
    <property type="molecule type" value="Genomic_DNA"/>
</dbReference>
<dbReference type="Gene3D" id="1.10.3720.10">
    <property type="entry name" value="MetI-like"/>
    <property type="match status" value="1"/>
</dbReference>
<keyword evidence="4 10" id="KW-1003">Cell membrane</keyword>
<evidence type="ECO:0000256" key="4">
    <source>
        <dbReference type="ARBA" id="ARBA00022475"/>
    </source>
</evidence>
<keyword evidence="5 10" id="KW-0592">Phosphate transport</keyword>
<dbReference type="InterPro" id="IPR035906">
    <property type="entry name" value="MetI-like_sf"/>
</dbReference>
<keyword evidence="8 9" id="KW-0472">Membrane</keyword>
<evidence type="ECO:0000256" key="7">
    <source>
        <dbReference type="ARBA" id="ARBA00022989"/>
    </source>
</evidence>
<dbReference type="Proteomes" id="UP000019483">
    <property type="component" value="Unassembled WGS sequence"/>
</dbReference>
<dbReference type="Pfam" id="PF00528">
    <property type="entry name" value="BPD_transp_1"/>
    <property type="match status" value="1"/>
</dbReference>
<evidence type="ECO:0000256" key="2">
    <source>
        <dbReference type="ARBA" id="ARBA00007069"/>
    </source>
</evidence>
<keyword evidence="3 9" id="KW-0813">Transport</keyword>
<feature type="transmembrane region" description="Helical" evidence="9">
    <location>
        <begin position="136"/>
        <end position="159"/>
    </location>
</feature>
<feature type="transmembrane region" description="Helical" evidence="9">
    <location>
        <begin position="188"/>
        <end position="207"/>
    </location>
</feature>
<evidence type="ECO:0000256" key="5">
    <source>
        <dbReference type="ARBA" id="ARBA00022592"/>
    </source>
</evidence>
<dbReference type="PANTHER" id="PTHR30425:SF1">
    <property type="entry name" value="PHOSPHATE TRANSPORT SYSTEM PERMEASE PROTEIN PSTC"/>
    <property type="match status" value="1"/>
</dbReference>
<dbReference type="GO" id="GO:0005886">
    <property type="term" value="C:plasma membrane"/>
    <property type="evidence" value="ECO:0007669"/>
    <property type="project" value="UniProtKB-SubCell"/>
</dbReference>
<dbReference type="STRING" id="1090322.MettiDRAFT_2755"/>
<feature type="transmembrane region" description="Helical" evidence="9">
    <location>
        <begin position="98"/>
        <end position="124"/>
    </location>
</feature>
<dbReference type="RefSeq" id="WP_023846392.1">
    <property type="nucleotide sequence ID" value="NZ_AZAJ01000001.1"/>
</dbReference>
<keyword evidence="7 9" id="KW-1133">Transmembrane helix</keyword>
<proteinExistence type="inferred from homology"/>
<feature type="transmembrane region" description="Helical" evidence="9">
    <location>
        <begin position="7"/>
        <end position="25"/>
    </location>
</feature>
<dbReference type="AlphaFoldDB" id="W9DUF3"/>
<protein>
    <recommendedName>
        <fullName evidence="10">Phosphate transport system permease protein</fullName>
    </recommendedName>
</protein>